<feature type="coiled-coil region" evidence="1">
    <location>
        <begin position="77"/>
        <end position="168"/>
    </location>
</feature>
<keyword evidence="5" id="KW-1185">Reference proteome</keyword>
<dbReference type="InterPro" id="IPR038718">
    <property type="entry name" value="SNF2-like_sf"/>
</dbReference>
<dbReference type="Proteomes" id="UP000887159">
    <property type="component" value="Unassembled WGS sequence"/>
</dbReference>
<sequence>MYSNEDATSRSVSNFSNSFSSNSESFCFAEESIPNVSFNDQELLDLGVNTCNRTQFETEIISPFKKALKGEEEHNRVADANKELHFVEEDIQFIKNHLNKMEKTLHRITVAYQKQLAAIKKEQENKLKQMKKLETKRKALQVCISGNVEEVNTILKRNLNEKEEIDEETLYHLERASTAKETEEERLIRTGEMTPFGTVIKNQTKDKPKPKSVTISSNSVTELEAKVPIEERSRKNKDSSKSSRMSRDSLSDSNSHKTAVNKKEMEKLVDDGNEKSFLDRIRTLVKSNWLEKQLKLLTNGEVVSGEDNVTEFEEGYKIPNSIWNKLCKHQQTGVHWLWELHQKNCGGIVGDEMGLGKTIQVIAFLIGLSYSNLRTVGDCFKGLGPVILVCPATVMHQWVKEFHTWWPIFRVAILHQSGSFVGKKEFLIQTINKNKGILITSYTGIVQHQKDLLKHEWHYVILDEGHKICNPDAQATLVVKQECKLCWGSGPYVFLSQETRRGC</sequence>
<evidence type="ECO:0000256" key="2">
    <source>
        <dbReference type="SAM" id="MobiDB-lite"/>
    </source>
</evidence>
<proteinExistence type="predicted"/>
<feature type="compositionally biased region" description="Basic and acidic residues" evidence="2">
    <location>
        <begin position="223"/>
        <end position="250"/>
    </location>
</feature>
<organism evidence="4 5">
    <name type="scientific">Trichonephila clavipes</name>
    <name type="common">Golden silk orbweaver</name>
    <name type="synonym">Nephila clavipes</name>
    <dbReference type="NCBI Taxonomy" id="2585209"/>
    <lineage>
        <taxon>Eukaryota</taxon>
        <taxon>Metazoa</taxon>
        <taxon>Ecdysozoa</taxon>
        <taxon>Arthropoda</taxon>
        <taxon>Chelicerata</taxon>
        <taxon>Arachnida</taxon>
        <taxon>Araneae</taxon>
        <taxon>Araneomorphae</taxon>
        <taxon>Entelegynae</taxon>
        <taxon>Araneoidea</taxon>
        <taxon>Nephilidae</taxon>
        <taxon>Trichonephila</taxon>
    </lineage>
</organism>
<dbReference type="PROSITE" id="PS51192">
    <property type="entry name" value="HELICASE_ATP_BIND_1"/>
    <property type="match status" value="1"/>
</dbReference>
<protein>
    <submittedName>
        <fullName evidence="4">DNA excision repair protein ERCC-6</fullName>
    </submittedName>
</protein>
<dbReference type="GO" id="GO:0005634">
    <property type="term" value="C:nucleus"/>
    <property type="evidence" value="ECO:0007669"/>
    <property type="project" value="TreeGrafter"/>
</dbReference>
<dbReference type="InterPro" id="IPR000330">
    <property type="entry name" value="SNF2_N"/>
</dbReference>
<dbReference type="GO" id="GO:0008094">
    <property type="term" value="F:ATP-dependent activity, acting on DNA"/>
    <property type="evidence" value="ECO:0007669"/>
    <property type="project" value="TreeGrafter"/>
</dbReference>
<dbReference type="GO" id="GO:0005524">
    <property type="term" value="F:ATP binding"/>
    <property type="evidence" value="ECO:0007669"/>
    <property type="project" value="InterPro"/>
</dbReference>
<dbReference type="InterPro" id="IPR027417">
    <property type="entry name" value="P-loop_NTPase"/>
</dbReference>
<evidence type="ECO:0000259" key="3">
    <source>
        <dbReference type="PROSITE" id="PS51192"/>
    </source>
</evidence>
<comment type="caution">
    <text evidence="4">The sequence shown here is derived from an EMBL/GenBank/DDBJ whole genome shotgun (WGS) entry which is preliminary data.</text>
</comment>
<dbReference type="GO" id="GO:0006283">
    <property type="term" value="P:transcription-coupled nucleotide-excision repair"/>
    <property type="evidence" value="ECO:0007669"/>
    <property type="project" value="TreeGrafter"/>
</dbReference>
<dbReference type="InterPro" id="IPR014001">
    <property type="entry name" value="Helicase_ATP-bd"/>
</dbReference>
<evidence type="ECO:0000313" key="5">
    <source>
        <dbReference type="Proteomes" id="UP000887159"/>
    </source>
</evidence>
<name>A0A8X6R5S9_TRICX</name>
<dbReference type="Gene3D" id="3.40.50.10810">
    <property type="entry name" value="Tandem AAA-ATPase domain"/>
    <property type="match status" value="1"/>
</dbReference>
<dbReference type="PANTHER" id="PTHR45629:SF7">
    <property type="entry name" value="DNA EXCISION REPAIR PROTEIN ERCC-6-RELATED"/>
    <property type="match status" value="1"/>
</dbReference>
<feature type="domain" description="Helicase ATP-binding" evidence="3">
    <location>
        <begin position="338"/>
        <end position="496"/>
    </location>
</feature>
<accession>A0A8X6R5S9</accession>
<evidence type="ECO:0000313" key="4">
    <source>
        <dbReference type="EMBL" id="GFX86599.1"/>
    </source>
</evidence>
<dbReference type="InterPro" id="IPR050496">
    <property type="entry name" value="SNF2_RAD54_helicase_repair"/>
</dbReference>
<keyword evidence="1" id="KW-0175">Coiled coil</keyword>
<feature type="compositionally biased region" description="Basic and acidic residues" evidence="2">
    <location>
        <begin position="176"/>
        <end position="189"/>
    </location>
</feature>
<dbReference type="SUPFAM" id="SSF52540">
    <property type="entry name" value="P-loop containing nucleoside triphosphate hydrolases"/>
    <property type="match status" value="1"/>
</dbReference>
<feature type="region of interest" description="Disordered" evidence="2">
    <location>
        <begin position="176"/>
        <end position="266"/>
    </location>
</feature>
<reference evidence="4" key="1">
    <citation type="submission" date="2020-08" db="EMBL/GenBank/DDBJ databases">
        <title>Multicomponent nature underlies the extraordinary mechanical properties of spider dragline silk.</title>
        <authorList>
            <person name="Kono N."/>
            <person name="Nakamura H."/>
            <person name="Mori M."/>
            <person name="Yoshida Y."/>
            <person name="Ohtoshi R."/>
            <person name="Malay A.D."/>
            <person name="Moran D.A.P."/>
            <person name="Tomita M."/>
            <person name="Numata K."/>
            <person name="Arakawa K."/>
        </authorList>
    </citation>
    <scope>NUCLEOTIDE SEQUENCE</scope>
</reference>
<evidence type="ECO:0000256" key="1">
    <source>
        <dbReference type="SAM" id="Coils"/>
    </source>
</evidence>
<dbReference type="EMBL" id="BMAU01021011">
    <property type="protein sequence ID" value="GFX86599.1"/>
    <property type="molecule type" value="Genomic_DNA"/>
</dbReference>
<dbReference type="SMART" id="SM00487">
    <property type="entry name" value="DEXDc"/>
    <property type="match status" value="1"/>
</dbReference>
<dbReference type="AlphaFoldDB" id="A0A8X6R5S9"/>
<dbReference type="Pfam" id="PF00176">
    <property type="entry name" value="SNF2-rel_dom"/>
    <property type="match status" value="1"/>
</dbReference>
<dbReference type="PANTHER" id="PTHR45629">
    <property type="entry name" value="SNF2/RAD54 FAMILY MEMBER"/>
    <property type="match status" value="1"/>
</dbReference>
<gene>
    <name evidence="4" type="primary">ERCC6</name>
    <name evidence="4" type="ORF">TNCV_462191</name>
</gene>